<name>A0A841Q4F6_9BACI</name>
<reference evidence="1 2" key="1">
    <citation type="submission" date="2020-08" db="EMBL/GenBank/DDBJ databases">
        <title>Genomic Encyclopedia of Type Strains, Phase IV (KMG-IV): sequencing the most valuable type-strain genomes for metagenomic binning, comparative biology and taxonomic classification.</title>
        <authorList>
            <person name="Goeker M."/>
        </authorList>
    </citation>
    <scope>NUCLEOTIDE SEQUENCE [LARGE SCALE GENOMIC DNA]</scope>
    <source>
        <strain evidence="1 2">DSM 19612</strain>
    </source>
</reference>
<organism evidence="1 2">
    <name type="scientific">Salirhabdus euzebyi</name>
    <dbReference type="NCBI Taxonomy" id="394506"/>
    <lineage>
        <taxon>Bacteria</taxon>
        <taxon>Bacillati</taxon>
        <taxon>Bacillota</taxon>
        <taxon>Bacilli</taxon>
        <taxon>Bacillales</taxon>
        <taxon>Bacillaceae</taxon>
        <taxon>Salirhabdus</taxon>
    </lineage>
</organism>
<proteinExistence type="predicted"/>
<comment type="caution">
    <text evidence="1">The sequence shown here is derived from an EMBL/GenBank/DDBJ whole genome shotgun (WGS) entry which is preliminary data.</text>
</comment>
<dbReference type="RefSeq" id="WP_311771623.1">
    <property type="nucleotide sequence ID" value="NZ_CADDWK010000004.1"/>
</dbReference>
<accession>A0A841Q4F6</accession>
<dbReference type="AlphaFoldDB" id="A0A841Q4F6"/>
<sequence>MGIAVAFEELVSLGVINYSVTRGDFIDREMANLFLYEFTQSMAAFVLQLEEVAGIGKVDVKEFRACFRGKQDGVDMVGFQYNDQGEKMMIREFVNKSNFVPHGDAYYEQIINMMDNYLKMKLEKHSP</sequence>
<protein>
    <submittedName>
        <fullName evidence="1">Uncharacterized protein</fullName>
    </submittedName>
</protein>
<evidence type="ECO:0000313" key="1">
    <source>
        <dbReference type="EMBL" id="MBB6453278.1"/>
    </source>
</evidence>
<dbReference type="EMBL" id="JACHGH010000004">
    <property type="protein sequence ID" value="MBB6453278.1"/>
    <property type="molecule type" value="Genomic_DNA"/>
</dbReference>
<keyword evidence="2" id="KW-1185">Reference proteome</keyword>
<gene>
    <name evidence="1" type="ORF">HNQ94_001726</name>
</gene>
<evidence type="ECO:0000313" key="2">
    <source>
        <dbReference type="Proteomes" id="UP000581688"/>
    </source>
</evidence>
<dbReference type="Proteomes" id="UP000581688">
    <property type="component" value="Unassembled WGS sequence"/>
</dbReference>